<evidence type="ECO:0000259" key="1">
    <source>
        <dbReference type="Pfam" id="PF04536"/>
    </source>
</evidence>
<dbReference type="PANTHER" id="PTHR30373">
    <property type="entry name" value="UPF0603 PROTEIN YGCG"/>
    <property type="match status" value="1"/>
</dbReference>
<dbReference type="PANTHER" id="PTHR30373:SF8">
    <property type="entry name" value="BLL7265 PROTEIN"/>
    <property type="match status" value="1"/>
</dbReference>
<keyword evidence="3" id="KW-1185">Reference proteome</keyword>
<dbReference type="Proteomes" id="UP000033121">
    <property type="component" value="Unassembled WGS sequence"/>
</dbReference>
<reference evidence="2 3" key="1">
    <citation type="submission" date="2015-04" db="EMBL/GenBank/DDBJ databases">
        <title>Whole genome shotgun sequence of Flavihumibacter petaseus NBRC 106054.</title>
        <authorList>
            <person name="Miyazawa S."/>
            <person name="Hosoyama A."/>
            <person name="Hashimoto M."/>
            <person name="Noguchi M."/>
            <person name="Tsuchikane K."/>
            <person name="Ohji S."/>
            <person name="Yamazoe A."/>
            <person name="Ichikawa N."/>
            <person name="Kimura A."/>
            <person name="Fujita N."/>
        </authorList>
    </citation>
    <scope>NUCLEOTIDE SEQUENCE [LARGE SCALE GENOMIC DNA]</scope>
    <source>
        <strain evidence="2 3">NBRC 106054</strain>
    </source>
</reference>
<dbReference type="OrthoDB" id="9786161at2"/>
<feature type="domain" description="TPM" evidence="1">
    <location>
        <begin position="12"/>
        <end position="127"/>
    </location>
</feature>
<protein>
    <recommendedName>
        <fullName evidence="1">TPM domain-containing protein</fullName>
    </recommendedName>
</protein>
<comment type="caution">
    <text evidence="2">The sequence shown here is derived from an EMBL/GenBank/DDBJ whole genome shotgun (WGS) entry which is preliminary data.</text>
</comment>
<dbReference type="AlphaFoldDB" id="A0A0E9N455"/>
<evidence type="ECO:0000313" key="2">
    <source>
        <dbReference type="EMBL" id="GAO44762.1"/>
    </source>
</evidence>
<evidence type="ECO:0000313" key="3">
    <source>
        <dbReference type="Proteomes" id="UP000033121"/>
    </source>
</evidence>
<dbReference type="RefSeq" id="WP_046370775.1">
    <property type="nucleotide sequence ID" value="NZ_BBWV01000004.1"/>
</dbReference>
<dbReference type="InterPro" id="IPR007621">
    <property type="entry name" value="TPM_dom"/>
</dbReference>
<gene>
    <name evidence="2" type="ORF">FPE01S_04_00050</name>
</gene>
<dbReference type="Pfam" id="PF04536">
    <property type="entry name" value="TPM_phosphatase"/>
    <property type="match status" value="1"/>
</dbReference>
<dbReference type="STRING" id="1220578.FPE01S_04_00050"/>
<sequence length="153" mass="17677">MSFFSFGRKPRFFSHEETSRIIAAIREAETKTSGEIRVFIERRCKYVNPIDRAAEIFWNLQMDHTDERNGILVYVASRDHQVAIWGDEGIHRIAGTEFWQNEVTRLITHFSRHAYAEGIVHVVNDIGGVLAEHFPYKPGTDKNELPDDIVFGD</sequence>
<organism evidence="2 3">
    <name type="scientific">Flavihumibacter petaseus NBRC 106054</name>
    <dbReference type="NCBI Taxonomy" id="1220578"/>
    <lineage>
        <taxon>Bacteria</taxon>
        <taxon>Pseudomonadati</taxon>
        <taxon>Bacteroidota</taxon>
        <taxon>Chitinophagia</taxon>
        <taxon>Chitinophagales</taxon>
        <taxon>Chitinophagaceae</taxon>
        <taxon>Flavihumibacter</taxon>
    </lineage>
</organism>
<accession>A0A0E9N455</accession>
<name>A0A0E9N455_9BACT</name>
<dbReference type="Gene3D" id="3.10.310.50">
    <property type="match status" value="1"/>
</dbReference>
<proteinExistence type="predicted"/>
<dbReference type="EMBL" id="BBWV01000004">
    <property type="protein sequence ID" value="GAO44762.1"/>
    <property type="molecule type" value="Genomic_DNA"/>
</dbReference>